<dbReference type="EMBL" id="FQXD01000002">
    <property type="protein sequence ID" value="SHG82456.1"/>
    <property type="molecule type" value="Genomic_DNA"/>
</dbReference>
<evidence type="ECO:0000313" key="2">
    <source>
        <dbReference type="Proteomes" id="UP000184079"/>
    </source>
</evidence>
<dbReference type="RefSeq" id="WP_170861692.1">
    <property type="nucleotide sequence ID" value="NZ_FQXD01000002.1"/>
</dbReference>
<accession>A0A1M5MYN7</accession>
<name>A0A1M5MYN7_9BACI</name>
<evidence type="ECO:0000313" key="1">
    <source>
        <dbReference type="EMBL" id="SHG82456.1"/>
    </source>
</evidence>
<keyword evidence="2" id="KW-1185">Reference proteome</keyword>
<protein>
    <submittedName>
        <fullName evidence="1">Uncharacterized protein</fullName>
    </submittedName>
</protein>
<gene>
    <name evidence="1" type="ORF">SAMN05421807_1025</name>
</gene>
<dbReference type="AlphaFoldDB" id="A0A1M5MYN7"/>
<reference evidence="2" key="1">
    <citation type="submission" date="2016-11" db="EMBL/GenBank/DDBJ databases">
        <authorList>
            <person name="Varghese N."/>
            <person name="Submissions S."/>
        </authorList>
    </citation>
    <scope>NUCLEOTIDE SEQUENCE [LARGE SCALE GENOMIC DNA]</scope>
    <source>
        <strain evidence="2">CGMCC 1.6496</strain>
    </source>
</reference>
<proteinExistence type="predicted"/>
<dbReference type="Proteomes" id="UP000184079">
    <property type="component" value="Unassembled WGS sequence"/>
</dbReference>
<organism evidence="1 2">
    <name type="scientific">Virgibacillus chiguensis</name>
    <dbReference type="NCBI Taxonomy" id="411959"/>
    <lineage>
        <taxon>Bacteria</taxon>
        <taxon>Bacillati</taxon>
        <taxon>Bacillota</taxon>
        <taxon>Bacilli</taxon>
        <taxon>Bacillales</taxon>
        <taxon>Bacillaceae</taxon>
        <taxon>Virgibacillus</taxon>
    </lineage>
</organism>
<sequence length="52" mass="6259">MTVKITKITDYFFVTLETKRGRRYHTTYASEPTTDEVMEDFKENKSSFYHTN</sequence>